<evidence type="ECO:0000313" key="1">
    <source>
        <dbReference type="EMBL" id="KAJ7354376.1"/>
    </source>
</evidence>
<protein>
    <submittedName>
        <fullName evidence="1">Uncharacterized protein</fullName>
    </submittedName>
</protein>
<evidence type="ECO:0000313" key="2">
    <source>
        <dbReference type="Proteomes" id="UP001218218"/>
    </source>
</evidence>
<dbReference type="Proteomes" id="UP001218218">
    <property type="component" value="Unassembled WGS sequence"/>
</dbReference>
<dbReference type="AlphaFoldDB" id="A0AAD7EXE0"/>
<organism evidence="1 2">
    <name type="scientific">Mycena albidolilacea</name>
    <dbReference type="NCBI Taxonomy" id="1033008"/>
    <lineage>
        <taxon>Eukaryota</taxon>
        <taxon>Fungi</taxon>
        <taxon>Dikarya</taxon>
        <taxon>Basidiomycota</taxon>
        <taxon>Agaricomycotina</taxon>
        <taxon>Agaricomycetes</taxon>
        <taxon>Agaricomycetidae</taxon>
        <taxon>Agaricales</taxon>
        <taxon>Marasmiineae</taxon>
        <taxon>Mycenaceae</taxon>
        <taxon>Mycena</taxon>
    </lineage>
</organism>
<name>A0AAD7EXE0_9AGAR</name>
<proteinExistence type="predicted"/>
<sequence length="222" mass="25187">MLAEPADGLIDFDICRDSVFFILLIRTRIPGFSSSLSLVLGFVLFPDLAIASVSSCNSHQYRENLFLFLSKLDCSCSQSILTWFLCLDELLSFLLLSKEPRPVFRLRLRRQLVNSSRPLTQYQTHFPHLVRSLPRRTQGHGSLVSFKYLSYYGGHRGPIQSKHEILRRTDLNLLSIQGLQAVIAFTVSFSATTTLSHRWIVNMTRRTPPSLAAPQIIPGTHL</sequence>
<keyword evidence="2" id="KW-1185">Reference proteome</keyword>
<accession>A0AAD7EXE0</accession>
<gene>
    <name evidence="1" type="ORF">DFH08DRAFT_43740</name>
</gene>
<comment type="caution">
    <text evidence="1">The sequence shown here is derived from an EMBL/GenBank/DDBJ whole genome shotgun (WGS) entry which is preliminary data.</text>
</comment>
<reference evidence="1" key="1">
    <citation type="submission" date="2023-03" db="EMBL/GenBank/DDBJ databases">
        <title>Massive genome expansion in bonnet fungi (Mycena s.s.) driven by repeated elements and novel gene families across ecological guilds.</title>
        <authorList>
            <consortium name="Lawrence Berkeley National Laboratory"/>
            <person name="Harder C.B."/>
            <person name="Miyauchi S."/>
            <person name="Viragh M."/>
            <person name="Kuo A."/>
            <person name="Thoen E."/>
            <person name="Andreopoulos B."/>
            <person name="Lu D."/>
            <person name="Skrede I."/>
            <person name="Drula E."/>
            <person name="Henrissat B."/>
            <person name="Morin E."/>
            <person name="Kohler A."/>
            <person name="Barry K."/>
            <person name="LaButti K."/>
            <person name="Morin E."/>
            <person name="Salamov A."/>
            <person name="Lipzen A."/>
            <person name="Mereny Z."/>
            <person name="Hegedus B."/>
            <person name="Baldrian P."/>
            <person name="Stursova M."/>
            <person name="Weitz H."/>
            <person name="Taylor A."/>
            <person name="Grigoriev I.V."/>
            <person name="Nagy L.G."/>
            <person name="Martin F."/>
            <person name="Kauserud H."/>
        </authorList>
    </citation>
    <scope>NUCLEOTIDE SEQUENCE</scope>
    <source>
        <strain evidence="1">CBHHK002</strain>
    </source>
</reference>
<dbReference type="EMBL" id="JARIHO010000010">
    <property type="protein sequence ID" value="KAJ7354376.1"/>
    <property type="molecule type" value="Genomic_DNA"/>
</dbReference>